<comment type="caution">
    <text evidence="8">The sequence shown here is derived from an EMBL/GenBank/DDBJ whole genome shotgun (WGS) entry which is preliminary data.</text>
</comment>
<feature type="domain" description="EamA" evidence="7">
    <location>
        <begin position="1"/>
        <end position="129"/>
    </location>
</feature>
<keyword evidence="2" id="KW-1003">Cell membrane</keyword>
<name>A0A3D8J9Q5_9HELI</name>
<proteinExistence type="predicted"/>
<dbReference type="SUPFAM" id="SSF103481">
    <property type="entry name" value="Multidrug resistance efflux transporter EmrE"/>
    <property type="match status" value="2"/>
</dbReference>
<feature type="transmembrane region" description="Helical" evidence="6">
    <location>
        <begin position="29"/>
        <end position="48"/>
    </location>
</feature>
<feature type="transmembrane region" description="Helical" evidence="6">
    <location>
        <begin position="203"/>
        <end position="223"/>
    </location>
</feature>
<feature type="transmembrane region" description="Helical" evidence="6">
    <location>
        <begin position="170"/>
        <end position="191"/>
    </location>
</feature>
<feature type="transmembrane region" description="Helical" evidence="6">
    <location>
        <begin position="138"/>
        <end position="158"/>
    </location>
</feature>
<dbReference type="InterPro" id="IPR037185">
    <property type="entry name" value="EmrE-like"/>
</dbReference>
<feature type="transmembrane region" description="Helical" evidence="6">
    <location>
        <begin position="55"/>
        <end position="73"/>
    </location>
</feature>
<evidence type="ECO:0000256" key="2">
    <source>
        <dbReference type="ARBA" id="ARBA00022475"/>
    </source>
</evidence>
<comment type="subcellular location">
    <subcellularLocation>
        <location evidence="1">Cell membrane</location>
        <topology evidence="1">Multi-pass membrane protein</topology>
    </subcellularLocation>
</comment>
<evidence type="ECO:0000313" key="9">
    <source>
        <dbReference type="Proteomes" id="UP000256424"/>
    </source>
</evidence>
<dbReference type="OrthoDB" id="9782878at2"/>
<dbReference type="Proteomes" id="UP000256424">
    <property type="component" value="Unassembled WGS sequence"/>
</dbReference>
<organism evidence="8 9">
    <name type="scientific">Helicobacter aurati</name>
    <dbReference type="NCBI Taxonomy" id="137778"/>
    <lineage>
        <taxon>Bacteria</taxon>
        <taxon>Pseudomonadati</taxon>
        <taxon>Campylobacterota</taxon>
        <taxon>Epsilonproteobacteria</taxon>
        <taxon>Campylobacterales</taxon>
        <taxon>Helicobacteraceae</taxon>
        <taxon>Helicobacter</taxon>
    </lineage>
</organism>
<feature type="transmembrane region" description="Helical" evidence="6">
    <location>
        <begin position="235"/>
        <end position="253"/>
    </location>
</feature>
<dbReference type="AlphaFoldDB" id="A0A3D8J9Q5"/>
<keyword evidence="3 6" id="KW-0812">Transmembrane</keyword>
<feature type="transmembrane region" description="Helical" evidence="6">
    <location>
        <begin position="85"/>
        <end position="104"/>
    </location>
</feature>
<gene>
    <name evidence="8" type="ORF">CQA66_00475</name>
</gene>
<protein>
    <submittedName>
        <fullName evidence="8">EamA/RhaT family transporter</fullName>
    </submittedName>
</protein>
<keyword evidence="5 6" id="KW-0472">Membrane</keyword>
<evidence type="ECO:0000256" key="6">
    <source>
        <dbReference type="SAM" id="Phobius"/>
    </source>
</evidence>
<reference evidence="8 9" key="1">
    <citation type="submission" date="2018-04" db="EMBL/GenBank/DDBJ databases">
        <title>Novel Campyloabacter and Helicobacter Species and Strains.</title>
        <authorList>
            <person name="Mannion A.J."/>
            <person name="Shen Z."/>
            <person name="Fox J.G."/>
        </authorList>
    </citation>
    <scope>NUCLEOTIDE SEQUENCE [LARGE SCALE GENOMIC DNA]</scope>
    <source>
        <strain evidence="8 9">MIT 97-5075</strain>
    </source>
</reference>
<dbReference type="PANTHER" id="PTHR32322">
    <property type="entry name" value="INNER MEMBRANE TRANSPORTER"/>
    <property type="match status" value="1"/>
</dbReference>
<feature type="transmembrane region" description="Helical" evidence="6">
    <location>
        <begin position="116"/>
        <end position="132"/>
    </location>
</feature>
<evidence type="ECO:0000256" key="5">
    <source>
        <dbReference type="ARBA" id="ARBA00023136"/>
    </source>
</evidence>
<feature type="transmembrane region" description="Helical" evidence="6">
    <location>
        <begin position="259"/>
        <end position="278"/>
    </location>
</feature>
<evidence type="ECO:0000256" key="1">
    <source>
        <dbReference type="ARBA" id="ARBA00004651"/>
    </source>
</evidence>
<dbReference type="GO" id="GO:0005886">
    <property type="term" value="C:plasma membrane"/>
    <property type="evidence" value="ECO:0007669"/>
    <property type="project" value="UniProtKB-SubCell"/>
</dbReference>
<keyword evidence="4 6" id="KW-1133">Transmembrane helix</keyword>
<accession>A0A3D8J9Q5</accession>
<evidence type="ECO:0000313" key="8">
    <source>
        <dbReference type="EMBL" id="RDU73836.1"/>
    </source>
</evidence>
<evidence type="ECO:0000256" key="4">
    <source>
        <dbReference type="ARBA" id="ARBA00022989"/>
    </source>
</evidence>
<dbReference type="Pfam" id="PF00892">
    <property type="entry name" value="EamA"/>
    <property type="match status" value="2"/>
</dbReference>
<dbReference type="PANTHER" id="PTHR32322:SF18">
    <property type="entry name" value="S-ADENOSYLMETHIONINE_S-ADENOSYLHOMOCYSTEINE TRANSPORTER"/>
    <property type="match status" value="1"/>
</dbReference>
<sequence length="291" mass="32718">MIIAMMGWGLVWPLSKFMSEALNPEQASFTRFVLVSASFLPIMLYYKISFKIPKCALLPTCLTGIFCAMYNYLMYVGLQYGSAGSAGVIAEVLPLIIAAFLWSFIRKNRLLKREKWGLLLGVISGAFLINIFDDIHAFFTPFNSIYLLAAVCWAFLMISSRYASEHISAVTLSFYSSCITTCSLSSSFFFYGIDDFLKVDWKFWLATSIAALFCTTFSTTIYYRGLHLLGVTQGGVYALLVPIFALGFSWILLAEIPQWHTIIGGIIAIFAIYLINYFNPKHFTKSSKHSS</sequence>
<evidence type="ECO:0000256" key="3">
    <source>
        <dbReference type="ARBA" id="ARBA00022692"/>
    </source>
</evidence>
<feature type="domain" description="EamA" evidence="7">
    <location>
        <begin position="147"/>
        <end position="276"/>
    </location>
</feature>
<dbReference type="EMBL" id="NXLW01000001">
    <property type="protein sequence ID" value="RDU73836.1"/>
    <property type="molecule type" value="Genomic_DNA"/>
</dbReference>
<evidence type="ECO:0000259" key="7">
    <source>
        <dbReference type="Pfam" id="PF00892"/>
    </source>
</evidence>
<dbReference type="InterPro" id="IPR000620">
    <property type="entry name" value="EamA_dom"/>
</dbReference>
<keyword evidence="9" id="KW-1185">Reference proteome</keyword>
<dbReference type="InterPro" id="IPR050638">
    <property type="entry name" value="AA-Vitamin_Transporters"/>
</dbReference>